<proteinExistence type="predicted"/>
<dbReference type="KEGG" id="dpo:26532541"/>
<dbReference type="AlphaFoldDB" id="A0A6I8VYU8"/>
<dbReference type="InParanoid" id="A0A6I8VYU8"/>
<evidence type="ECO:0000256" key="1">
    <source>
        <dbReference type="SAM" id="MobiDB-lite"/>
    </source>
</evidence>
<dbReference type="RefSeq" id="XP_033236242.1">
    <property type="nucleotide sequence ID" value="XM_033380351.1"/>
</dbReference>
<sequence>MVVDMVPPKRRKKHKKCTNKRKFMQATSSIRMQKRLGLANNGFWNYLRVYRKTHPWLTPKDTVRKGAKAWCALTRKQKTKYENMERASSDSILSFLIYLIGY</sequence>
<organism evidence="2 3">
    <name type="scientific">Drosophila pseudoobscura pseudoobscura</name>
    <name type="common">Fruit fly</name>
    <dbReference type="NCBI Taxonomy" id="46245"/>
    <lineage>
        <taxon>Eukaryota</taxon>
        <taxon>Metazoa</taxon>
        <taxon>Ecdysozoa</taxon>
        <taxon>Arthropoda</taxon>
        <taxon>Hexapoda</taxon>
        <taxon>Insecta</taxon>
        <taxon>Pterygota</taxon>
        <taxon>Neoptera</taxon>
        <taxon>Endopterygota</taxon>
        <taxon>Diptera</taxon>
        <taxon>Brachycera</taxon>
        <taxon>Muscomorpha</taxon>
        <taxon>Ephydroidea</taxon>
        <taxon>Drosophilidae</taxon>
        <taxon>Drosophila</taxon>
        <taxon>Sophophora</taxon>
    </lineage>
</organism>
<protein>
    <submittedName>
        <fullName evidence="3">Protamine-like</fullName>
    </submittedName>
</protein>
<dbReference type="InterPro" id="IPR024460">
    <property type="entry name" value="Protamine-like"/>
</dbReference>
<gene>
    <name evidence="3" type="primary">LOC26532541</name>
</gene>
<dbReference type="FunCoup" id="A0A6I8VYU8">
    <property type="interactions" value="4"/>
</dbReference>
<dbReference type="Proteomes" id="UP000001819">
    <property type="component" value="Chromosome 4"/>
</dbReference>
<dbReference type="Pfam" id="PF06382">
    <property type="entry name" value="Protamine_like"/>
    <property type="match status" value="1"/>
</dbReference>
<accession>A0A6I8VYU8</accession>
<dbReference type="GO" id="GO:0035092">
    <property type="term" value="P:sperm DNA condensation"/>
    <property type="evidence" value="ECO:0007669"/>
    <property type="project" value="InterPro"/>
</dbReference>
<feature type="region of interest" description="Disordered" evidence="1">
    <location>
        <begin position="1"/>
        <end position="20"/>
    </location>
</feature>
<reference evidence="3" key="1">
    <citation type="submission" date="2025-08" db="UniProtKB">
        <authorList>
            <consortium name="RefSeq"/>
        </authorList>
    </citation>
    <scope>IDENTIFICATION</scope>
    <source>
        <strain evidence="3">MV-25-SWS-2005</strain>
        <tissue evidence="3">Whole body</tissue>
    </source>
</reference>
<name>A0A6I8VYU8_DROPS</name>
<evidence type="ECO:0000313" key="2">
    <source>
        <dbReference type="Proteomes" id="UP000001819"/>
    </source>
</evidence>
<keyword evidence="2" id="KW-1185">Reference proteome</keyword>
<evidence type="ECO:0000313" key="3">
    <source>
        <dbReference type="RefSeq" id="XP_033236242.1"/>
    </source>
</evidence>
<feature type="compositionally biased region" description="Basic residues" evidence="1">
    <location>
        <begin position="8"/>
        <end position="20"/>
    </location>
</feature>